<keyword evidence="1" id="KW-0614">Plasmid</keyword>
<proteinExistence type="predicted"/>
<sequence length="117" mass="13025">MAISHPVNLITVSRDSDNPADLSALRSLCESWVKECKVNLTLEPQYGEDISGSSISVSLNEEVSERAFQELSERVKAAFPNSRIHAKKTTGEMLDEGGMEKLLRGEKYEVRKRGTLN</sequence>
<organism evidence="1 2">
    <name type="scientific">Deinococcus wulumuqiensis</name>
    <dbReference type="NCBI Taxonomy" id="980427"/>
    <lineage>
        <taxon>Bacteria</taxon>
        <taxon>Thermotogati</taxon>
        <taxon>Deinococcota</taxon>
        <taxon>Deinococci</taxon>
        <taxon>Deinococcales</taxon>
        <taxon>Deinococcaceae</taxon>
        <taxon>Deinococcus</taxon>
    </lineage>
</organism>
<geneLocation type="plasmid" evidence="2">
    <name>pdrdii</name>
</geneLocation>
<evidence type="ECO:0000313" key="1">
    <source>
        <dbReference type="EMBL" id="AXH00513.1"/>
    </source>
</evidence>
<reference evidence="1 2" key="1">
    <citation type="submission" date="2018-07" db="EMBL/GenBank/DDBJ databases">
        <title>Complete Genome and Methylome Analysis of Deinococcus wulumuqiensis NEB 479.</title>
        <authorList>
            <person name="Fomenkov A."/>
            <person name="Luyten Y."/>
            <person name="Vincze T."/>
            <person name="Anton B.P."/>
            <person name="Clark T."/>
            <person name="Roberts R.J."/>
            <person name="Morgan R.D."/>
        </authorList>
    </citation>
    <scope>NUCLEOTIDE SEQUENCE [LARGE SCALE GENOMIC DNA]</scope>
    <source>
        <strain evidence="1 2">NEB 479</strain>
        <plasmid evidence="2">Plasmid pdrdii</plasmid>
    </source>
</reference>
<dbReference type="EMBL" id="CP031161">
    <property type="protein sequence ID" value="AXH00513.1"/>
    <property type="molecule type" value="Genomic_DNA"/>
</dbReference>
<dbReference type="Proteomes" id="UP000253744">
    <property type="component" value="Plasmid pDrdII"/>
</dbReference>
<gene>
    <name evidence="1" type="ORF">DVJ83_15130</name>
</gene>
<protein>
    <submittedName>
        <fullName evidence="1">Uncharacterized protein</fullName>
    </submittedName>
</protein>
<dbReference type="KEGG" id="dwu:DVJ83_15130"/>
<dbReference type="RefSeq" id="WP_114673176.1">
    <property type="nucleotide sequence ID" value="NZ_CP031161.1"/>
</dbReference>
<accession>A0A345ILE0</accession>
<name>A0A345ILE0_9DEIO</name>
<evidence type="ECO:0000313" key="2">
    <source>
        <dbReference type="Proteomes" id="UP000253744"/>
    </source>
</evidence>
<dbReference type="AlphaFoldDB" id="A0A345ILE0"/>